<proteinExistence type="predicted"/>
<feature type="compositionally biased region" description="Basic residues" evidence="2">
    <location>
        <begin position="723"/>
        <end position="737"/>
    </location>
</feature>
<sequence>MFSSANQASTKDLYVTNPGQLLGNRYDCNNDSAFSSSSNSQYLYSQRSGSQEYSQQFVPQGSESPRSNFYQKYKAMSPLFSNENNPYRSSAQAPGKINYQQQLQINKAKARDRDERDLLDSIVTTVRECTQEVTGTVASMKKDIHQGIRTNDEKVTDMLEKIKTDMNKNYEKLLKVLEEREQDKEKLKDMEKSLTAKDAMISQLQNDLEKLRLQKEEKIVASLKQTYAEQQELNRQQIHQLHQAQVQHIEEQTKRRRDQTEGQEKQHQQLRSESRKQIKELEHKVTQELDTQQKQLEHHMREITESYCQLLEHKHEQQKQDLEKWLVQQMQGKTQKDTAFQRQQEQKLIELQNQQRFEVQSYIQEQIRQMNLAKERQYTEQMNQFHHLKERDKNSLQEKLNQHLLQHKQEQQLQYQWYEKKLQDMQMKHKEEIRRLEQNMHDQVSKSVVEDRKLDHGQTSSLSTLLQKPVHTSTGQLVTCQKDVIASSLEDTCHPTDNCNIGSYNIRQHDSVLFSKEQVMYNSRPPTMQSTRTTIASQDIPTIFQSHVTVPVTANATVSSMNQQQNPKPAHAVDAISNSHQQCAMLPMQGAGAVSSVQGQATLVPPMQAPGIDTLSSSSSTTTLWPQQHQSTFVSPMPQGRGTTMIGPFRRNSTFSPVATVLPQRQSGFTGKHGEEYNITSKASSAVQSLNNSAMGQHSTVNVSEEQDKLENPQNRKSLAPRSPKHRKDKGKGKKPVKQPSNQQKKRSELDIIKENSHLIVGSRLRQRGITSNSFHSEVVPDKVVNSTDKQQEVSMDQTSDRKQKKSKYQQNYNTALSERNLRDKSINLNQELHNVNDKDAVNTLAKKSGMQYEKTGAPDKSSHREETQSTKKLFVNTNGNVDKRSLLAANVKKTVQNVKDVYDFADEQGCNSTESSPGILCVIPALQGGLPRVKTEKMTPHKKIECENIEKGYQILDCFETDRFEEDNFFRMEASVPRKNMAKKRKLSDDWMDSEVMAVRQQITMHRQGTPAATLGWQGE</sequence>
<dbReference type="OrthoDB" id="10072259at2759"/>
<feature type="compositionally biased region" description="Polar residues" evidence="2">
    <location>
        <begin position="49"/>
        <end position="66"/>
    </location>
</feature>
<organism evidence="3 4">
    <name type="scientific">Lingula anatina</name>
    <name type="common">Brachiopod</name>
    <name type="synonym">Lingula unguis</name>
    <dbReference type="NCBI Taxonomy" id="7574"/>
    <lineage>
        <taxon>Eukaryota</taxon>
        <taxon>Metazoa</taxon>
        <taxon>Spiralia</taxon>
        <taxon>Lophotrochozoa</taxon>
        <taxon>Brachiopoda</taxon>
        <taxon>Linguliformea</taxon>
        <taxon>Lingulata</taxon>
        <taxon>Lingulida</taxon>
        <taxon>Linguloidea</taxon>
        <taxon>Lingulidae</taxon>
        <taxon>Lingula</taxon>
    </lineage>
</organism>
<dbReference type="RefSeq" id="XP_013413661.1">
    <property type="nucleotide sequence ID" value="XM_013558207.2"/>
</dbReference>
<feature type="region of interest" description="Disordered" evidence="2">
    <location>
        <begin position="692"/>
        <end position="754"/>
    </location>
</feature>
<feature type="region of interest" description="Disordered" evidence="2">
    <location>
        <begin position="241"/>
        <end position="274"/>
    </location>
</feature>
<reference evidence="4" key="1">
    <citation type="submission" date="2025-08" db="UniProtKB">
        <authorList>
            <consortium name="RefSeq"/>
        </authorList>
    </citation>
    <scope>IDENTIFICATION</scope>
    <source>
        <tissue evidence="4">Gonads</tissue>
    </source>
</reference>
<accession>A0A1S3JU89</accession>
<keyword evidence="1" id="KW-0175">Coiled coil</keyword>
<dbReference type="AlphaFoldDB" id="A0A1S3JU89"/>
<dbReference type="GeneID" id="106176002"/>
<evidence type="ECO:0000313" key="3">
    <source>
        <dbReference type="Proteomes" id="UP000085678"/>
    </source>
</evidence>
<feature type="coiled-coil region" evidence="1">
    <location>
        <begin position="163"/>
        <end position="233"/>
    </location>
</feature>
<evidence type="ECO:0000313" key="4">
    <source>
        <dbReference type="RefSeq" id="XP_013413661.1"/>
    </source>
</evidence>
<dbReference type="KEGG" id="lak:106176002"/>
<dbReference type="InParanoid" id="A0A1S3JU89"/>
<evidence type="ECO:0000256" key="1">
    <source>
        <dbReference type="SAM" id="Coils"/>
    </source>
</evidence>
<feature type="compositionally biased region" description="Polar residues" evidence="2">
    <location>
        <begin position="692"/>
        <end position="704"/>
    </location>
</feature>
<evidence type="ECO:0000256" key="2">
    <source>
        <dbReference type="SAM" id="MobiDB-lite"/>
    </source>
</evidence>
<feature type="region of interest" description="Disordered" evidence="2">
    <location>
        <begin position="781"/>
        <end position="810"/>
    </location>
</feature>
<feature type="region of interest" description="Disordered" evidence="2">
    <location>
        <begin position="45"/>
        <end position="66"/>
    </location>
</feature>
<feature type="coiled-coil region" evidence="1">
    <location>
        <begin position="393"/>
        <end position="446"/>
    </location>
</feature>
<dbReference type="Proteomes" id="UP000085678">
    <property type="component" value="Unplaced"/>
</dbReference>
<feature type="compositionally biased region" description="Polar residues" evidence="2">
    <location>
        <begin position="785"/>
        <end position="798"/>
    </location>
</feature>
<name>A0A1S3JU89_LINAN</name>
<protein>
    <submittedName>
        <fullName evidence="4">Protein lava lamp-like</fullName>
    </submittedName>
</protein>
<gene>
    <name evidence="4" type="primary">LOC106176002</name>
</gene>
<feature type="compositionally biased region" description="Basic and acidic residues" evidence="2">
    <location>
        <begin position="248"/>
        <end position="274"/>
    </location>
</feature>
<keyword evidence="3" id="KW-1185">Reference proteome</keyword>